<evidence type="ECO:0000313" key="3">
    <source>
        <dbReference type="Proteomes" id="UP000252139"/>
    </source>
</evidence>
<evidence type="ECO:0000313" key="2">
    <source>
        <dbReference type="EMBL" id="RCH96789.1"/>
    </source>
</evidence>
<keyword evidence="3" id="KW-1185">Reference proteome</keyword>
<name>A0A367K3R6_RHIAZ</name>
<dbReference type="Proteomes" id="UP000252139">
    <property type="component" value="Unassembled WGS sequence"/>
</dbReference>
<dbReference type="EMBL" id="PJQL01000337">
    <property type="protein sequence ID" value="RCH96789.1"/>
    <property type="molecule type" value="Genomic_DNA"/>
</dbReference>
<comment type="caution">
    <text evidence="2">The sequence shown here is derived from an EMBL/GenBank/DDBJ whole genome shotgun (WGS) entry which is preliminary data.</text>
</comment>
<feature type="region of interest" description="Disordered" evidence="1">
    <location>
        <begin position="37"/>
        <end position="66"/>
    </location>
</feature>
<feature type="compositionally biased region" description="Low complexity" evidence="1">
    <location>
        <begin position="37"/>
        <end position="47"/>
    </location>
</feature>
<accession>A0A367K3R6</accession>
<organism evidence="2 3">
    <name type="scientific">Rhizopus azygosporus</name>
    <name type="common">Rhizopus microsporus var. azygosporus</name>
    <dbReference type="NCBI Taxonomy" id="86630"/>
    <lineage>
        <taxon>Eukaryota</taxon>
        <taxon>Fungi</taxon>
        <taxon>Fungi incertae sedis</taxon>
        <taxon>Mucoromycota</taxon>
        <taxon>Mucoromycotina</taxon>
        <taxon>Mucoromycetes</taxon>
        <taxon>Mucorales</taxon>
        <taxon>Mucorineae</taxon>
        <taxon>Rhizopodaceae</taxon>
        <taxon>Rhizopus</taxon>
    </lineage>
</organism>
<feature type="compositionally biased region" description="Polar residues" evidence="1">
    <location>
        <begin position="56"/>
        <end position="66"/>
    </location>
</feature>
<proteinExistence type="predicted"/>
<reference evidence="2 3" key="1">
    <citation type="journal article" date="2018" name="G3 (Bethesda)">
        <title>Phylogenetic and Phylogenomic Definition of Rhizopus Species.</title>
        <authorList>
            <person name="Gryganskyi A.P."/>
            <person name="Golan J."/>
            <person name="Dolatabadi S."/>
            <person name="Mondo S."/>
            <person name="Robb S."/>
            <person name="Idnurm A."/>
            <person name="Muszewska A."/>
            <person name="Steczkiewicz K."/>
            <person name="Masonjones S."/>
            <person name="Liao H.L."/>
            <person name="Gajdeczka M.T."/>
            <person name="Anike F."/>
            <person name="Vuek A."/>
            <person name="Anishchenko I.M."/>
            <person name="Voigt K."/>
            <person name="de Hoog G.S."/>
            <person name="Smith M.E."/>
            <person name="Heitman J."/>
            <person name="Vilgalys R."/>
            <person name="Stajich J.E."/>
        </authorList>
    </citation>
    <scope>NUCLEOTIDE SEQUENCE [LARGE SCALE GENOMIC DNA]</scope>
    <source>
        <strain evidence="2 3">CBS 357.93</strain>
    </source>
</reference>
<feature type="non-terminal residue" evidence="2">
    <location>
        <position position="66"/>
    </location>
</feature>
<evidence type="ECO:0000256" key="1">
    <source>
        <dbReference type="SAM" id="MobiDB-lite"/>
    </source>
</evidence>
<dbReference type="AlphaFoldDB" id="A0A367K3R6"/>
<protein>
    <submittedName>
        <fullName evidence="2">Uncharacterized protein</fullName>
    </submittedName>
</protein>
<gene>
    <name evidence="2" type="ORF">CU097_014909</name>
</gene>
<sequence>MPLPLSSFASILSTSKPLLGKTIGPLATSTIIRQQQQQSNEITESSILNSFPRPNLQPTLNLKNIK</sequence>